<name>A0A6B0RUM8_9CETA</name>
<keyword evidence="3" id="KW-1185">Reference proteome</keyword>
<protein>
    <submittedName>
        <fullName evidence="2">Uncharacterized protein</fullName>
    </submittedName>
</protein>
<dbReference type="Proteomes" id="UP000322234">
    <property type="component" value="Unassembled WGS sequence"/>
</dbReference>
<evidence type="ECO:0000256" key="1">
    <source>
        <dbReference type="SAM" id="MobiDB-lite"/>
    </source>
</evidence>
<proteinExistence type="predicted"/>
<reference evidence="2" key="1">
    <citation type="submission" date="2019-10" db="EMBL/GenBank/DDBJ databases">
        <title>The sequence and de novo assembly of the wild yak genome.</title>
        <authorList>
            <person name="Liu Y."/>
        </authorList>
    </citation>
    <scope>NUCLEOTIDE SEQUENCE [LARGE SCALE GENOMIC DNA]</scope>
    <source>
        <strain evidence="2">WY2019</strain>
    </source>
</reference>
<organism evidence="2 3">
    <name type="scientific">Bos mutus</name>
    <name type="common">wild yak</name>
    <dbReference type="NCBI Taxonomy" id="72004"/>
    <lineage>
        <taxon>Eukaryota</taxon>
        <taxon>Metazoa</taxon>
        <taxon>Chordata</taxon>
        <taxon>Craniata</taxon>
        <taxon>Vertebrata</taxon>
        <taxon>Euteleostomi</taxon>
        <taxon>Mammalia</taxon>
        <taxon>Eutheria</taxon>
        <taxon>Laurasiatheria</taxon>
        <taxon>Artiodactyla</taxon>
        <taxon>Ruminantia</taxon>
        <taxon>Pecora</taxon>
        <taxon>Bovidae</taxon>
        <taxon>Bovinae</taxon>
        <taxon>Bos</taxon>
    </lineage>
</organism>
<evidence type="ECO:0000313" key="3">
    <source>
        <dbReference type="Proteomes" id="UP000322234"/>
    </source>
</evidence>
<feature type="region of interest" description="Disordered" evidence="1">
    <location>
        <begin position="26"/>
        <end position="49"/>
    </location>
</feature>
<gene>
    <name evidence="2" type="ORF">E5288_WYG001744</name>
</gene>
<dbReference type="AlphaFoldDB" id="A0A6B0RUM8"/>
<evidence type="ECO:0000313" key="2">
    <source>
        <dbReference type="EMBL" id="MXQ91596.1"/>
    </source>
</evidence>
<dbReference type="EMBL" id="VBQZ03000072">
    <property type="protein sequence ID" value="MXQ91596.1"/>
    <property type="molecule type" value="Genomic_DNA"/>
</dbReference>
<accession>A0A6B0RUM8</accession>
<sequence>MGAPPSGSRGGAAPFPAAREARVLAVSAQSRRKGPLDPDQLNYGYENRPVSPRIFNPSLRFAYSQKEQYDDHEKKKDLVGLPGSLTSTVIDAAKNVSAKPNSGKGKMLT</sequence>
<comment type="caution">
    <text evidence="2">The sequence shown here is derived from an EMBL/GenBank/DDBJ whole genome shotgun (WGS) entry which is preliminary data.</text>
</comment>